<protein>
    <submittedName>
        <fullName evidence="1">Uncharacterized protein</fullName>
    </submittedName>
</protein>
<proteinExistence type="predicted"/>
<evidence type="ECO:0000313" key="1">
    <source>
        <dbReference type="EMBL" id="QDE40286.1"/>
    </source>
</evidence>
<reference evidence="1 2" key="1">
    <citation type="submission" date="2019-06" db="EMBL/GenBank/DDBJ databases">
        <title>A complete genome sequence for Luteibacter pinisoli MAH-14.</title>
        <authorList>
            <person name="Baltrus D.A."/>
        </authorList>
    </citation>
    <scope>NUCLEOTIDE SEQUENCE [LARGE SCALE GENOMIC DNA]</scope>
    <source>
        <strain evidence="1 2">MAH-14</strain>
    </source>
</reference>
<keyword evidence="2" id="KW-1185">Reference proteome</keyword>
<dbReference type="Proteomes" id="UP000316093">
    <property type="component" value="Chromosome"/>
</dbReference>
<evidence type="ECO:0000313" key="2">
    <source>
        <dbReference type="Proteomes" id="UP000316093"/>
    </source>
</evidence>
<sequence length="233" mass="25301">MSAGDLYAPPYVERGDGFAMQATTHWLRLVPGRTLFGIQAGGLPVQLPDLPDGVRHPGIEATNAGHRVALVDVSSRWLQDHPGITDQYAANLRSVLANKAARMDDHAKHVAIHGSIELFLGRELDRVPLDLDPGDGSYEVAVDLLTHAPREGRTAFAMPRGVGASKYDDPEFFVGTQSWIDGERLLVEFAPEEGGRLETLALDRSQFLDALKQSWAVMRDVSGRLLAGLGTLA</sequence>
<dbReference type="EMBL" id="CP041046">
    <property type="protein sequence ID" value="QDE40286.1"/>
    <property type="molecule type" value="Genomic_DNA"/>
</dbReference>
<name>A0A4Y5Z5S9_9GAMM</name>
<accession>A0A4Y5Z5S9</accession>
<dbReference type="KEGG" id="lpy:FIV34_14270"/>
<gene>
    <name evidence="1" type="ORF">FIV34_14270</name>
</gene>
<dbReference type="OrthoDB" id="5944409at2"/>
<dbReference type="AlphaFoldDB" id="A0A4Y5Z5S9"/>
<dbReference type="RefSeq" id="WP_139983841.1">
    <property type="nucleotide sequence ID" value="NZ_CP041046.1"/>
</dbReference>
<organism evidence="1 2">
    <name type="scientific">Luteibacter pinisoli</name>
    <dbReference type="NCBI Taxonomy" id="2589080"/>
    <lineage>
        <taxon>Bacteria</taxon>
        <taxon>Pseudomonadati</taxon>
        <taxon>Pseudomonadota</taxon>
        <taxon>Gammaproteobacteria</taxon>
        <taxon>Lysobacterales</taxon>
        <taxon>Rhodanobacteraceae</taxon>
        <taxon>Luteibacter</taxon>
    </lineage>
</organism>